<dbReference type="InterPro" id="IPR024733">
    <property type="entry name" value="NAGLU_tim-barrel"/>
</dbReference>
<dbReference type="Pfam" id="PF12971">
    <property type="entry name" value="NAGLU_N"/>
    <property type="match status" value="1"/>
</dbReference>
<evidence type="ECO:0000259" key="3">
    <source>
        <dbReference type="Pfam" id="PF12971"/>
    </source>
</evidence>
<dbReference type="InterPro" id="IPR024240">
    <property type="entry name" value="NAGLU_N"/>
</dbReference>
<dbReference type="Pfam" id="PF05089">
    <property type="entry name" value="NAGLU"/>
    <property type="match status" value="1"/>
</dbReference>
<dbReference type="AlphaFoldDB" id="A0A3N4P5Q4"/>
<accession>A0A3N4P5Q4</accession>
<evidence type="ECO:0000259" key="2">
    <source>
        <dbReference type="Pfam" id="PF05089"/>
    </source>
</evidence>
<dbReference type="InterPro" id="IPR007781">
    <property type="entry name" value="NAGLU"/>
</dbReference>
<sequence length="749" mass="87263">MSKHKFLYIVFIIIFSLTNCEKNVSKSEPIKAALALTERLLPNNYTSFEFTIDSSSSNKDYFEIESLGNKIKITGNNGIALSSGLDWYLKNYCQSDISLNSNQINLPNPLPPVEKTRIETPFDYRYFFNYCTYGYTMPWWDWSRWEQMIDYMALKGVNMPLAIIGQEAVWVEVFKELGMTDEQISSFFVGPAHLPWGWMGNIDGMGGPLPDSWIKKRKELQVKILNRMRALGMKPVLQSFTGHVPKALKELYPNANIFQIDEWAGVEGTYFLDPTDPLFQTIGTAFIKKQTELYGTDHLYDADCFIEVNPPSTDPEFLAQVSHNVYESMAKADPEAVWVLQGWFFYFKKDFWTKERGRAFLNGIPKDKVIVLDLYGEKNPTWDKTDAFYGQPWIWNVICNEDQKVNMSGDLSAMQKQFQLAYNSEIKNNLKGIGVIPEGLGYNSIIQDFIFEKTWNQDKVNIDEWLSNYAIRRYGVENKDAQQAWQVLGKTVYNRTRTMWSPLITTPRLMIFEEGSKEDERHVRKDFKITKKTPFAWDFDVIEFSKAADLILNASETLKDNESYNFDVTNIYRELIAGLTHKMINNLSVAYQAKDKEKFEVAAANLLKMLDDLDAITGTNENFLLGKWLEDARSWGDNKEEQDFFEWNARTIITIWQPYPEGGLRDYAGKQWNGLFSGYYKPRWELFINHLRQSLLKNIEFNPKQYDKEVREMDYNWTKSNDSYPSKVTENPIVVAKRLQKEYKSFFKQ</sequence>
<proteinExistence type="predicted"/>
<feature type="domain" description="Alpha-N-acetylglucosaminidase tim-barrel" evidence="2">
    <location>
        <begin position="125"/>
        <end position="456"/>
    </location>
</feature>
<feature type="domain" description="Alpha-N-acetylglucosaminidase N-terminal" evidence="3">
    <location>
        <begin position="32"/>
        <end position="111"/>
    </location>
</feature>
<evidence type="ECO:0000256" key="1">
    <source>
        <dbReference type="ARBA" id="ARBA00022801"/>
    </source>
</evidence>
<comment type="caution">
    <text evidence="5">The sequence shown here is derived from an EMBL/GenBank/DDBJ whole genome shotgun (WGS) entry which is preliminary data.</text>
</comment>
<dbReference type="Pfam" id="PF12972">
    <property type="entry name" value="NAGLU_C"/>
    <property type="match status" value="1"/>
</dbReference>
<name>A0A3N4P5Q4_9FLAO</name>
<organism evidence="5 6">
    <name type="scientific">Aureibaculum marinum</name>
    <dbReference type="NCBI Taxonomy" id="2487930"/>
    <lineage>
        <taxon>Bacteria</taxon>
        <taxon>Pseudomonadati</taxon>
        <taxon>Bacteroidota</taxon>
        <taxon>Flavobacteriia</taxon>
        <taxon>Flavobacteriales</taxon>
        <taxon>Flavobacteriaceae</taxon>
        <taxon>Aureibaculum</taxon>
    </lineage>
</organism>
<dbReference type="GO" id="GO:0005975">
    <property type="term" value="P:carbohydrate metabolic process"/>
    <property type="evidence" value="ECO:0007669"/>
    <property type="project" value="UniProtKB-ARBA"/>
</dbReference>
<dbReference type="Proteomes" id="UP000270856">
    <property type="component" value="Unassembled WGS sequence"/>
</dbReference>
<dbReference type="InterPro" id="IPR024732">
    <property type="entry name" value="NAGLU_C"/>
</dbReference>
<gene>
    <name evidence="5" type="ORF">EGM88_01530</name>
</gene>
<evidence type="ECO:0000259" key="4">
    <source>
        <dbReference type="Pfam" id="PF12972"/>
    </source>
</evidence>
<evidence type="ECO:0000313" key="5">
    <source>
        <dbReference type="EMBL" id="RPD99970.1"/>
    </source>
</evidence>
<dbReference type="OrthoDB" id="179563at2"/>
<keyword evidence="6" id="KW-1185">Reference proteome</keyword>
<dbReference type="Gene3D" id="3.30.379.10">
    <property type="entry name" value="Chitobiase/beta-hexosaminidase domain 2-like"/>
    <property type="match status" value="1"/>
</dbReference>
<dbReference type="GO" id="GO:0016787">
    <property type="term" value="F:hydrolase activity"/>
    <property type="evidence" value="ECO:0007669"/>
    <property type="project" value="UniProtKB-KW"/>
</dbReference>
<dbReference type="Gene3D" id="3.20.20.80">
    <property type="entry name" value="Glycosidases"/>
    <property type="match status" value="1"/>
</dbReference>
<dbReference type="Gene3D" id="1.20.120.670">
    <property type="entry name" value="N-acetyl-b-d-glucoasminidase"/>
    <property type="match status" value="1"/>
</dbReference>
<dbReference type="EMBL" id="RPFJ01000002">
    <property type="protein sequence ID" value="RPD99970.1"/>
    <property type="molecule type" value="Genomic_DNA"/>
</dbReference>
<reference evidence="5 6" key="1">
    <citation type="submission" date="2018-11" db="EMBL/GenBank/DDBJ databases">
        <title>Aureibaculum marinum gen. nov., sp. nov., a member of the family Flavobacteriaceae isolated from the Bohai Sea.</title>
        <authorList>
            <person name="Ji X."/>
        </authorList>
    </citation>
    <scope>NUCLEOTIDE SEQUENCE [LARGE SCALE GENOMIC DNA]</scope>
    <source>
        <strain evidence="5 6">BH-SD17</strain>
    </source>
</reference>
<protein>
    <submittedName>
        <fullName evidence="5">Alpha-N-acetylglucosaminidase</fullName>
    </submittedName>
</protein>
<dbReference type="RefSeq" id="WP_123896181.1">
    <property type="nucleotide sequence ID" value="NZ_RPFJ01000002.1"/>
</dbReference>
<keyword evidence="1" id="KW-0378">Hydrolase</keyword>
<dbReference type="PANTHER" id="PTHR12872">
    <property type="entry name" value="ALPHA-N-ACETYLGLUCOSAMINIDASE"/>
    <property type="match status" value="1"/>
</dbReference>
<dbReference type="PANTHER" id="PTHR12872:SF1">
    <property type="entry name" value="ALPHA-N-ACETYLGLUCOSAMINIDASE"/>
    <property type="match status" value="1"/>
</dbReference>
<feature type="domain" description="Alpha-N-acetylglucosaminidase C-terminal" evidence="4">
    <location>
        <begin position="465"/>
        <end position="741"/>
    </location>
</feature>
<evidence type="ECO:0000313" key="6">
    <source>
        <dbReference type="Proteomes" id="UP000270856"/>
    </source>
</evidence>
<dbReference type="InterPro" id="IPR029018">
    <property type="entry name" value="Hex-like_dom2"/>
</dbReference>